<sequence>MCFPLVLLATFICLIVSTITDENVSPNLVNISTNTIHLNHHSPLKSVEISKTKRKDSSKTAVPVRMIAKRTQNASGNDKTPPQSRGFAKPFVAKQRRPQIVAHPPMESHPRRSPESKRSHPGKSPESKKVVHPQAMVTGRFGRRRMVVGPPRSDVRSDRSVIASLLSMNRKSSVKRRSLPRLFNDTLTNNRRKVYPLDDERKLLKKKKKRLRQLRDEVRRLSLHLNAKKSFNGGGSNPNNHLNGGRKLDSTRSRWRKQILARMKSIMKRLRRLESGKNKDIKHEVVNMRTVKKNGKSVSTVHFPGFHPMSSTAMPIIATTTNVKMKRLRLSINQSKSGLPGSPCYSHKDCKPGLCCHRTPLSNGTVSSMCFQHSLQDGEPCEDSCQCQARLICFKTMPSRNAICKEASTEDVVKGVSLNSKDSSFNERFSTRTVR</sequence>
<proteinExistence type="predicted"/>
<evidence type="ECO:0000313" key="5">
    <source>
        <dbReference type="Proteomes" id="UP001608902"/>
    </source>
</evidence>
<reference evidence="4 5" key="1">
    <citation type="submission" date="2024-08" db="EMBL/GenBank/DDBJ databases">
        <title>Gnathostoma spinigerum genome.</title>
        <authorList>
            <person name="Gonzalez-Bertolin B."/>
            <person name="Monzon S."/>
            <person name="Zaballos A."/>
            <person name="Jimenez P."/>
            <person name="Dekumyoy P."/>
            <person name="Varona S."/>
            <person name="Cuesta I."/>
            <person name="Sumanam S."/>
            <person name="Adisakwattana P."/>
            <person name="Gasser R.B."/>
            <person name="Hernandez-Gonzalez A."/>
            <person name="Young N.D."/>
            <person name="Perteguer M.J."/>
        </authorList>
    </citation>
    <scope>NUCLEOTIDE SEQUENCE [LARGE SCALE GENOMIC DNA]</scope>
    <source>
        <strain evidence="4">AL3</strain>
        <tissue evidence="4">Liver</tissue>
    </source>
</reference>
<name>A0ABD6EAU0_9BILA</name>
<feature type="region of interest" description="Disordered" evidence="2">
    <location>
        <begin position="67"/>
        <end position="131"/>
    </location>
</feature>
<keyword evidence="1" id="KW-0175">Coiled coil</keyword>
<comment type="caution">
    <text evidence="4">The sequence shown here is derived from an EMBL/GenBank/DDBJ whole genome shotgun (WGS) entry which is preliminary data.</text>
</comment>
<evidence type="ECO:0000256" key="3">
    <source>
        <dbReference type="SAM" id="SignalP"/>
    </source>
</evidence>
<dbReference type="EMBL" id="JBGFUD010000406">
    <property type="protein sequence ID" value="MFH4974464.1"/>
    <property type="molecule type" value="Genomic_DNA"/>
</dbReference>
<feature type="compositionally biased region" description="Basic and acidic residues" evidence="2">
    <location>
        <begin position="106"/>
        <end position="129"/>
    </location>
</feature>
<feature type="region of interest" description="Disordered" evidence="2">
    <location>
        <begin position="228"/>
        <end position="251"/>
    </location>
</feature>
<protein>
    <recommendedName>
        <fullName evidence="6">WAP domain-containing protein</fullName>
    </recommendedName>
</protein>
<accession>A0ABD6EAU0</accession>
<feature type="signal peptide" evidence="3">
    <location>
        <begin position="1"/>
        <end position="20"/>
    </location>
</feature>
<feature type="chain" id="PRO_5044788274" description="WAP domain-containing protein" evidence="3">
    <location>
        <begin position="21"/>
        <end position="435"/>
    </location>
</feature>
<feature type="coiled-coil region" evidence="1">
    <location>
        <begin position="197"/>
        <end position="224"/>
    </location>
</feature>
<organism evidence="4 5">
    <name type="scientific">Gnathostoma spinigerum</name>
    <dbReference type="NCBI Taxonomy" id="75299"/>
    <lineage>
        <taxon>Eukaryota</taxon>
        <taxon>Metazoa</taxon>
        <taxon>Ecdysozoa</taxon>
        <taxon>Nematoda</taxon>
        <taxon>Chromadorea</taxon>
        <taxon>Rhabditida</taxon>
        <taxon>Spirurina</taxon>
        <taxon>Gnathostomatomorpha</taxon>
        <taxon>Gnathostomatoidea</taxon>
        <taxon>Gnathostomatidae</taxon>
        <taxon>Gnathostoma</taxon>
    </lineage>
</organism>
<evidence type="ECO:0000313" key="4">
    <source>
        <dbReference type="EMBL" id="MFH4974464.1"/>
    </source>
</evidence>
<feature type="compositionally biased region" description="Polar residues" evidence="2">
    <location>
        <begin position="70"/>
        <end position="83"/>
    </location>
</feature>
<evidence type="ECO:0008006" key="6">
    <source>
        <dbReference type="Google" id="ProtNLM"/>
    </source>
</evidence>
<evidence type="ECO:0000256" key="1">
    <source>
        <dbReference type="SAM" id="Coils"/>
    </source>
</evidence>
<evidence type="ECO:0000256" key="2">
    <source>
        <dbReference type="SAM" id="MobiDB-lite"/>
    </source>
</evidence>
<gene>
    <name evidence="4" type="ORF">AB6A40_001173</name>
</gene>
<keyword evidence="5" id="KW-1185">Reference proteome</keyword>
<keyword evidence="3" id="KW-0732">Signal</keyword>
<dbReference type="Proteomes" id="UP001608902">
    <property type="component" value="Unassembled WGS sequence"/>
</dbReference>
<dbReference type="AlphaFoldDB" id="A0ABD6EAU0"/>